<dbReference type="Pfam" id="PF16242">
    <property type="entry name" value="Pyrid_ox_like"/>
    <property type="match status" value="1"/>
</dbReference>
<feature type="domain" description="General stress protein FMN-binding split barrel" evidence="1">
    <location>
        <begin position="6"/>
        <end position="151"/>
    </location>
</feature>
<evidence type="ECO:0000259" key="1">
    <source>
        <dbReference type="Pfam" id="PF16242"/>
    </source>
</evidence>
<dbReference type="InterPro" id="IPR038725">
    <property type="entry name" value="YdaG_split_barrel_FMN-bd"/>
</dbReference>
<sequence>MTSHDDQLETVARIMEDTRIAVLTYVSPEGALVSTPMGTQDFEQPGTTWFLTERDTDKVRAIEADPRVNVSYSSDAGWVSLSGTARVSEDRAKLQELWDASAGAFMSGGPEDASNVLLEIDGATAEYWESPGKVKAAVELARGLVGRHTPDMGDNDTVSL</sequence>
<gene>
    <name evidence="2" type="ORF">UFOPK3662_01986</name>
</gene>
<dbReference type="SUPFAM" id="SSF50475">
    <property type="entry name" value="FMN-binding split barrel"/>
    <property type="match status" value="1"/>
</dbReference>
<dbReference type="InterPro" id="IPR052917">
    <property type="entry name" value="Stress-Dev_Protein"/>
</dbReference>
<name>A0A6J7JFV6_9ZZZZ</name>
<dbReference type="AlphaFoldDB" id="A0A6J7JFV6"/>
<dbReference type="PANTHER" id="PTHR34818:SF1">
    <property type="entry name" value="PROTEIN BLI-3"/>
    <property type="match status" value="1"/>
</dbReference>
<protein>
    <submittedName>
        <fullName evidence="2">Unannotated protein</fullName>
    </submittedName>
</protein>
<reference evidence="2" key="1">
    <citation type="submission" date="2020-05" db="EMBL/GenBank/DDBJ databases">
        <authorList>
            <person name="Chiriac C."/>
            <person name="Salcher M."/>
            <person name="Ghai R."/>
            <person name="Kavagutti S V."/>
        </authorList>
    </citation>
    <scope>NUCLEOTIDE SEQUENCE</scope>
</reference>
<organism evidence="2">
    <name type="scientific">freshwater metagenome</name>
    <dbReference type="NCBI Taxonomy" id="449393"/>
    <lineage>
        <taxon>unclassified sequences</taxon>
        <taxon>metagenomes</taxon>
        <taxon>ecological metagenomes</taxon>
    </lineage>
</organism>
<accession>A0A6J7JFV6</accession>
<dbReference type="PANTHER" id="PTHR34818">
    <property type="entry name" value="PROTEIN BLI-3"/>
    <property type="match status" value="1"/>
</dbReference>
<dbReference type="InterPro" id="IPR012349">
    <property type="entry name" value="Split_barrel_FMN-bd"/>
</dbReference>
<proteinExistence type="predicted"/>
<dbReference type="EMBL" id="CAFBMW010000015">
    <property type="protein sequence ID" value="CAB4942180.1"/>
    <property type="molecule type" value="Genomic_DNA"/>
</dbReference>
<dbReference type="Gene3D" id="2.30.110.10">
    <property type="entry name" value="Electron Transport, Fmn-binding Protein, Chain A"/>
    <property type="match status" value="1"/>
</dbReference>
<evidence type="ECO:0000313" key="2">
    <source>
        <dbReference type="EMBL" id="CAB4942180.1"/>
    </source>
</evidence>